<dbReference type="SMART" id="SM00418">
    <property type="entry name" value="HTH_ARSR"/>
    <property type="match status" value="1"/>
</dbReference>
<evidence type="ECO:0000259" key="1">
    <source>
        <dbReference type="PROSITE" id="PS50987"/>
    </source>
</evidence>
<gene>
    <name evidence="2" type="ORF">FHP25_34410</name>
</gene>
<dbReference type="GO" id="GO:0097063">
    <property type="term" value="F:cadmium ion sensor activity"/>
    <property type="evidence" value="ECO:0007669"/>
    <property type="project" value="TreeGrafter"/>
</dbReference>
<feature type="domain" description="HTH arsR-type" evidence="1">
    <location>
        <begin position="1"/>
        <end position="94"/>
    </location>
</feature>
<dbReference type="PROSITE" id="PS50987">
    <property type="entry name" value="HTH_ARSR_2"/>
    <property type="match status" value="1"/>
</dbReference>
<evidence type="ECO:0000313" key="2">
    <source>
        <dbReference type="EMBL" id="TXL70518.1"/>
    </source>
</evidence>
<dbReference type="OrthoDB" id="9797716at2"/>
<dbReference type="CDD" id="cd00090">
    <property type="entry name" value="HTH_ARSR"/>
    <property type="match status" value="1"/>
</dbReference>
<proteinExistence type="predicted"/>
<evidence type="ECO:0000313" key="3">
    <source>
        <dbReference type="Proteomes" id="UP000321638"/>
    </source>
</evidence>
<dbReference type="Pfam" id="PF12840">
    <property type="entry name" value="HTH_20"/>
    <property type="match status" value="1"/>
</dbReference>
<dbReference type="InterPro" id="IPR001845">
    <property type="entry name" value="HTH_ArsR_DNA-bd_dom"/>
</dbReference>
<dbReference type="InterPro" id="IPR036390">
    <property type="entry name" value="WH_DNA-bd_sf"/>
</dbReference>
<dbReference type="PANTHER" id="PTHR39168">
    <property type="entry name" value="TRANSCRIPTIONAL REGULATOR-RELATED"/>
    <property type="match status" value="1"/>
</dbReference>
<comment type="caution">
    <text evidence="2">The sequence shown here is derived from an EMBL/GenBank/DDBJ whole genome shotgun (WGS) entry which is preliminary data.</text>
</comment>
<dbReference type="InterPro" id="IPR052543">
    <property type="entry name" value="HTH_Metal-responsive_Reg"/>
</dbReference>
<dbReference type="PANTHER" id="PTHR39168:SF1">
    <property type="entry name" value="TRANSCRIPTIONAL REGULATORY PROTEIN"/>
    <property type="match status" value="1"/>
</dbReference>
<dbReference type="InterPro" id="IPR036388">
    <property type="entry name" value="WH-like_DNA-bd_sf"/>
</dbReference>
<sequence>MLSTNALAEVAALIGDPARAGMLMALMDGRARPASELALEARIMPQTASGHLAKLVAAGLLEVRPEGRNRFYRLAGPTVADAIEAIGAVAGLRPAGPPEAPASAAWRRDPDLRFCRTCYDHLAGQVGMAVTDALTHEGVIEPAPGKDWHVTAHGDHFCRQVGIDIDAARVAASAGRRYFARQCLDWSERRPHIAGAFGAAIADLFFRKGWATRSRRGRVVTLLPEGRRALVKVFGAVDPMLTTTRRAA</sequence>
<organism evidence="2 3">
    <name type="scientific">Vineibacter terrae</name>
    <dbReference type="NCBI Taxonomy" id="2586908"/>
    <lineage>
        <taxon>Bacteria</taxon>
        <taxon>Pseudomonadati</taxon>
        <taxon>Pseudomonadota</taxon>
        <taxon>Alphaproteobacteria</taxon>
        <taxon>Hyphomicrobiales</taxon>
        <taxon>Vineibacter</taxon>
    </lineage>
</organism>
<dbReference type="InterPro" id="IPR011991">
    <property type="entry name" value="ArsR-like_HTH"/>
</dbReference>
<dbReference type="SUPFAM" id="SSF46785">
    <property type="entry name" value="Winged helix' DNA-binding domain"/>
    <property type="match status" value="1"/>
</dbReference>
<dbReference type="GO" id="GO:0010288">
    <property type="term" value="P:response to lead ion"/>
    <property type="evidence" value="ECO:0007669"/>
    <property type="project" value="TreeGrafter"/>
</dbReference>
<name>A0A5C8P9U2_9HYPH</name>
<accession>A0A5C8P9U2</accession>
<dbReference type="Gene3D" id="1.10.10.10">
    <property type="entry name" value="Winged helix-like DNA-binding domain superfamily/Winged helix DNA-binding domain"/>
    <property type="match status" value="1"/>
</dbReference>
<keyword evidence="3" id="KW-1185">Reference proteome</keyword>
<dbReference type="GO" id="GO:0003677">
    <property type="term" value="F:DNA binding"/>
    <property type="evidence" value="ECO:0007669"/>
    <property type="project" value="TreeGrafter"/>
</dbReference>
<dbReference type="RefSeq" id="WP_147851539.1">
    <property type="nucleotide sequence ID" value="NZ_VDUZ01000058.1"/>
</dbReference>
<dbReference type="Proteomes" id="UP000321638">
    <property type="component" value="Unassembled WGS sequence"/>
</dbReference>
<dbReference type="AlphaFoldDB" id="A0A5C8P9U2"/>
<protein>
    <submittedName>
        <fullName evidence="2">Helix-turn-helix transcriptional regulator</fullName>
    </submittedName>
</protein>
<dbReference type="EMBL" id="VDUZ01000058">
    <property type="protein sequence ID" value="TXL70518.1"/>
    <property type="molecule type" value="Genomic_DNA"/>
</dbReference>
<dbReference type="GO" id="GO:0046686">
    <property type="term" value="P:response to cadmium ion"/>
    <property type="evidence" value="ECO:0007669"/>
    <property type="project" value="TreeGrafter"/>
</dbReference>
<reference evidence="2 3" key="1">
    <citation type="submission" date="2019-06" db="EMBL/GenBank/DDBJ databases">
        <title>New taxonomy in bacterial strain CC-CFT640, isolated from vineyard.</title>
        <authorList>
            <person name="Lin S.-Y."/>
            <person name="Tsai C.-F."/>
            <person name="Young C.-C."/>
        </authorList>
    </citation>
    <scope>NUCLEOTIDE SEQUENCE [LARGE SCALE GENOMIC DNA]</scope>
    <source>
        <strain evidence="2 3">CC-CFT640</strain>
    </source>
</reference>
<dbReference type="GO" id="GO:0003700">
    <property type="term" value="F:DNA-binding transcription factor activity"/>
    <property type="evidence" value="ECO:0007669"/>
    <property type="project" value="InterPro"/>
</dbReference>
<dbReference type="GO" id="GO:0032791">
    <property type="term" value="F:lead ion binding"/>
    <property type="evidence" value="ECO:0007669"/>
    <property type="project" value="TreeGrafter"/>
</dbReference>